<dbReference type="EMBL" id="CP023819">
    <property type="protein sequence ID" value="ATL90489.1"/>
    <property type="molecule type" value="Genomic_DNA"/>
</dbReference>
<dbReference type="InterPro" id="IPR029021">
    <property type="entry name" value="Prot-tyrosine_phosphatase-like"/>
</dbReference>
<evidence type="ECO:0000256" key="3">
    <source>
        <dbReference type="ARBA" id="ARBA00023125"/>
    </source>
</evidence>
<evidence type="ECO:0000313" key="7">
    <source>
        <dbReference type="EMBL" id="ATL90489.1"/>
    </source>
</evidence>
<evidence type="ECO:0000256" key="2">
    <source>
        <dbReference type="ARBA" id="ARBA00023015"/>
    </source>
</evidence>
<dbReference type="GO" id="GO:0032993">
    <property type="term" value="C:protein-DNA complex"/>
    <property type="evidence" value="ECO:0007669"/>
    <property type="project" value="TreeGrafter"/>
</dbReference>
<reference evidence="7 8" key="1">
    <citation type="submission" date="2017-10" db="EMBL/GenBank/DDBJ databases">
        <title>Complete Genome Sequence of Faecalibacterium prausnitzii isolated from the gut of healthy adult Indian.</title>
        <authorList>
            <person name="Bag S."/>
            <person name="Ghosh T.S."/>
            <person name="Das B."/>
        </authorList>
    </citation>
    <scope>NUCLEOTIDE SEQUENCE [LARGE SCALE GENOMIC DNA]</scope>
    <source>
        <strain evidence="7 8">Indica</strain>
    </source>
</reference>
<dbReference type="InterPro" id="IPR026893">
    <property type="entry name" value="Tyr/Ser_Pase_IphP-type"/>
</dbReference>
<protein>
    <submittedName>
        <fullName evidence="7">LysR family transcriptional regulator</fullName>
    </submittedName>
</protein>
<dbReference type="RefSeq" id="WP_098924257.1">
    <property type="nucleotide sequence ID" value="NZ_CP023819.1"/>
</dbReference>
<keyword evidence="4" id="KW-0804">Transcription</keyword>
<name>A0A291TBM1_9FIRM</name>
<dbReference type="PROSITE" id="PS50056">
    <property type="entry name" value="TYR_PHOSPHATASE_2"/>
    <property type="match status" value="1"/>
</dbReference>
<dbReference type="Gene3D" id="3.40.190.290">
    <property type="match status" value="1"/>
</dbReference>
<dbReference type="Pfam" id="PF00126">
    <property type="entry name" value="HTH_1"/>
    <property type="match status" value="1"/>
</dbReference>
<dbReference type="Pfam" id="PF03466">
    <property type="entry name" value="LysR_substrate"/>
    <property type="match status" value="1"/>
</dbReference>
<dbReference type="Gene3D" id="3.90.190.10">
    <property type="entry name" value="Protein tyrosine phosphatase superfamily"/>
    <property type="match status" value="1"/>
</dbReference>
<proteinExistence type="inferred from homology"/>
<dbReference type="Proteomes" id="UP000223709">
    <property type="component" value="Chromosome"/>
</dbReference>
<dbReference type="PANTHER" id="PTHR30346">
    <property type="entry name" value="TRANSCRIPTIONAL DUAL REGULATOR HCAR-RELATED"/>
    <property type="match status" value="1"/>
</dbReference>
<accession>A0A291TBM1</accession>
<dbReference type="SUPFAM" id="SSF46785">
    <property type="entry name" value="Winged helix' DNA-binding domain"/>
    <property type="match status" value="1"/>
</dbReference>
<keyword evidence="2" id="KW-0805">Transcription regulation</keyword>
<dbReference type="CDD" id="cd05466">
    <property type="entry name" value="PBP2_LTTR_substrate"/>
    <property type="match status" value="1"/>
</dbReference>
<dbReference type="InterPro" id="IPR005119">
    <property type="entry name" value="LysR_subst-bd"/>
</dbReference>
<dbReference type="GO" id="GO:0003677">
    <property type="term" value="F:DNA binding"/>
    <property type="evidence" value="ECO:0007669"/>
    <property type="project" value="UniProtKB-KW"/>
</dbReference>
<gene>
    <name evidence="7" type="ORF">CRH10_09355</name>
</gene>
<dbReference type="Gene3D" id="1.10.10.10">
    <property type="entry name" value="Winged helix-like DNA-binding domain superfamily/Winged helix DNA-binding domain"/>
    <property type="match status" value="1"/>
</dbReference>
<feature type="domain" description="HTH lysR-type" evidence="6">
    <location>
        <begin position="1"/>
        <end position="58"/>
    </location>
</feature>
<dbReference type="PROSITE" id="PS50931">
    <property type="entry name" value="HTH_LYSR"/>
    <property type="match status" value="1"/>
</dbReference>
<dbReference type="AlphaFoldDB" id="A0A291TBM1"/>
<dbReference type="GO" id="GO:0004721">
    <property type="term" value="F:phosphoprotein phosphatase activity"/>
    <property type="evidence" value="ECO:0007669"/>
    <property type="project" value="InterPro"/>
</dbReference>
<dbReference type="SUPFAM" id="SSF53850">
    <property type="entry name" value="Periplasmic binding protein-like II"/>
    <property type="match status" value="1"/>
</dbReference>
<dbReference type="InterPro" id="IPR016130">
    <property type="entry name" value="Tyr_Pase_AS"/>
</dbReference>
<sequence>MDIRQLHYFLVLCEEMNYTRASQRLFLSRQALRQSITALEAELCGPLFVSAHHKLSLTERGLSLQRHAAPVVEQFQQMQAALHAEIQSAQPVRIGISVSLVPDYLPGLETQLDKFRQQYPHIEMRFRLLENDAVADGVEQGELDAGLVMDLGTAAPVLARTTLRADPACLLVPRGHPLWEKERVPLSALRGQRVLLPSLRQDLFSPLWDACAREGFAPNAEIGPSFYQAYYLVQEQLCTCLTRYEPGARRELDRVRDVLLEDLPPLCVSMVQRRDHNSAYLDLLRGYLMEVIGGAASLPPRRGRPAKPFYNFPVLSSAAPKAAPQHPAPGTQLPFAGGNNFRELGGYEADEGKHVKWGQIYRGIPTGLLTGAADRKLLDSLGLRLILDLRSESEAAEQPDYVPDGARLVRICGLCHPDGSEISFSPGDIEKLLKGKKDEEHNLADAMYEQMLFRNKAYKELFRALEAGETPILFHCSGGKDRTGVAAMLILLALGASDETICQDFVRTNVCRRPELEKIWAAHAEEIEAHPEQKQFYQGIAGVHPESAPFVLDTIRKEYGTTDAYLEAEYGLTPARLMRLRRMYLE</sequence>
<organism evidence="7 8">
    <name type="scientific">Faecalibacterium prausnitzii</name>
    <dbReference type="NCBI Taxonomy" id="853"/>
    <lineage>
        <taxon>Bacteria</taxon>
        <taxon>Bacillati</taxon>
        <taxon>Bacillota</taxon>
        <taxon>Clostridia</taxon>
        <taxon>Eubacteriales</taxon>
        <taxon>Oscillospiraceae</taxon>
        <taxon>Faecalibacterium</taxon>
    </lineage>
</organism>
<dbReference type="PROSITE" id="PS00383">
    <property type="entry name" value="TYR_PHOSPHATASE_1"/>
    <property type="match status" value="1"/>
</dbReference>
<comment type="similarity">
    <text evidence="1">Belongs to the LysR transcriptional regulatory family.</text>
</comment>
<evidence type="ECO:0000256" key="1">
    <source>
        <dbReference type="ARBA" id="ARBA00009437"/>
    </source>
</evidence>
<evidence type="ECO:0000313" key="8">
    <source>
        <dbReference type="Proteomes" id="UP000223709"/>
    </source>
</evidence>
<evidence type="ECO:0000259" key="6">
    <source>
        <dbReference type="PROSITE" id="PS50931"/>
    </source>
</evidence>
<keyword evidence="3" id="KW-0238">DNA-binding</keyword>
<dbReference type="InterPro" id="IPR036390">
    <property type="entry name" value="WH_DNA-bd_sf"/>
</dbReference>
<dbReference type="PANTHER" id="PTHR30346:SF28">
    <property type="entry name" value="HTH-TYPE TRANSCRIPTIONAL REGULATOR CYNR"/>
    <property type="match status" value="1"/>
</dbReference>
<dbReference type="InterPro" id="IPR036388">
    <property type="entry name" value="WH-like_DNA-bd_sf"/>
</dbReference>
<dbReference type="Pfam" id="PF13350">
    <property type="entry name" value="Y_phosphatase3"/>
    <property type="match status" value="1"/>
</dbReference>
<dbReference type="InterPro" id="IPR000847">
    <property type="entry name" value="LysR_HTH_N"/>
</dbReference>
<dbReference type="InterPro" id="IPR000387">
    <property type="entry name" value="Tyr_Pase_dom"/>
</dbReference>
<dbReference type="GO" id="GO:0003700">
    <property type="term" value="F:DNA-binding transcription factor activity"/>
    <property type="evidence" value="ECO:0007669"/>
    <property type="project" value="InterPro"/>
</dbReference>
<dbReference type="SUPFAM" id="SSF52799">
    <property type="entry name" value="(Phosphotyrosine protein) phosphatases II"/>
    <property type="match status" value="1"/>
</dbReference>
<evidence type="ECO:0000259" key="5">
    <source>
        <dbReference type="PROSITE" id="PS50056"/>
    </source>
</evidence>
<evidence type="ECO:0000256" key="4">
    <source>
        <dbReference type="ARBA" id="ARBA00023163"/>
    </source>
</evidence>
<feature type="domain" description="Tyrosine specific protein phosphatases" evidence="5">
    <location>
        <begin position="456"/>
        <end position="516"/>
    </location>
</feature>